<dbReference type="GO" id="GO:0003700">
    <property type="term" value="F:DNA-binding transcription factor activity"/>
    <property type="evidence" value="ECO:0007669"/>
    <property type="project" value="InterPro"/>
</dbReference>
<dbReference type="PANTHER" id="PTHR30537:SF5">
    <property type="entry name" value="HTH-TYPE TRANSCRIPTIONAL ACTIVATOR TTDR-RELATED"/>
    <property type="match status" value="1"/>
</dbReference>
<dbReference type="GO" id="GO:0043565">
    <property type="term" value="F:sequence-specific DNA binding"/>
    <property type="evidence" value="ECO:0007669"/>
    <property type="project" value="TreeGrafter"/>
</dbReference>
<dbReference type="Gene3D" id="3.40.190.290">
    <property type="match status" value="1"/>
</dbReference>
<feature type="domain" description="HTH lysR-type" evidence="5">
    <location>
        <begin position="51"/>
        <end position="69"/>
    </location>
</feature>
<keyword evidence="4" id="KW-0804">Transcription</keyword>
<dbReference type="InterPro" id="IPR036390">
    <property type="entry name" value="WH_DNA-bd_sf"/>
</dbReference>
<dbReference type="PROSITE" id="PS50931">
    <property type="entry name" value="HTH_LYSR"/>
    <property type="match status" value="1"/>
</dbReference>
<evidence type="ECO:0000256" key="1">
    <source>
        <dbReference type="ARBA" id="ARBA00009437"/>
    </source>
</evidence>
<comment type="similarity">
    <text evidence="1">Belongs to the LysR transcriptional regulatory family.</text>
</comment>
<dbReference type="Pfam" id="PF03466">
    <property type="entry name" value="LysR_substrate"/>
    <property type="match status" value="1"/>
</dbReference>
<evidence type="ECO:0000313" key="6">
    <source>
        <dbReference type="EMBL" id="MYM80994.1"/>
    </source>
</evidence>
<dbReference type="AlphaFoldDB" id="A0A6L8MEV7"/>
<dbReference type="Gene3D" id="1.10.10.10">
    <property type="entry name" value="Winged helix-like DNA-binding domain superfamily/Winged helix DNA-binding domain"/>
    <property type="match status" value="1"/>
</dbReference>
<name>A0A6L8MEV7_9BURK</name>
<evidence type="ECO:0000256" key="3">
    <source>
        <dbReference type="ARBA" id="ARBA00023125"/>
    </source>
</evidence>
<evidence type="ECO:0000259" key="5">
    <source>
        <dbReference type="PROSITE" id="PS50931"/>
    </source>
</evidence>
<organism evidence="6 7">
    <name type="scientific">Duganella lactea</name>
    <dbReference type="NCBI Taxonomy" id="2692173"/>
    <lineage>
        <taxon>Bacteria</taxon>
        <taxon>Pseudomonadati</taxon>
        <taxon>Pseudomonadota</taxon>
        <taxon>Betaproteobacteria</taxon>
        <taxon>Burkholderiales</taxon>
        <taxon>Oxalobacteraceae</taxon>
        <taxon>Telluria group</taxon>
        <taxon>Duganella</taxon>
    </lineage>
</organism>
<keyword evidence="2" id="KW-0805">Transcription regulation</keyword>
<sequence>MSGAEPCTGSNSDGKVRSGFRLADGAIHDCSLHGKPQHKLLAVVYHSSESEQMLGVRLFHRTTRRVIVSEDGEKVYAHAMTILENPDRLLHEVAERRAVPRGLLRISSSFGFGRNVVAPVAARLVAAHPTLQVRFEVFDRLVDIVAEGFDLDVRIGDEIAPHLIARKLMANHRMLCASPDYLKQHGTPRSLQELAGHNCLVIKERDLPFGVWSLRAGGGKEESVKVTGSLSSNHGEIALQWAVAGAGIVLRSHWDAKPHLDSGDLVPVLSQYTQSANVWAVYPQRLAGSAKVRVCVEFMERQLAQK</sequence>
<proteinExistence type="inferred from homology"/>
<dbReference type="InterPro" id="IPR005119">
    <property type="entry name" value="LysR_subst-bd"/>
</dbReference>
<evidence type="ECO:0000313" key="7">
    <source>
        <dbReference type="Proteomes" id="UP000474565"/>
    </source>
</evidence>
<comment type="caution">
    <text evidence="6">The sequence shown here is derived from an EMBL/GenBank/DDBJ whole genome shotgun (WGS) entry which is preliminary data.</text>
</comment>
<dbReference type="SUPFAM" id="SSF46785">
    <property type="entry name" value="Winged helix' DNA-binding domain"/>
    <property type="match status" value="1"/>
</dbReference>
<dbReference type="FunFam" id="3.40.190.290:FF:000001">
    <property type="entry name" value="Transcriptional regulator, LysR family"/>
    <property type="match status" value="1"/>
</dbReference>
<gene>
    <name evidence="6" type="ORF">GTP44_03345</name>
</gene>
<dbReference type="Proteomes" id="UP000474565">
    <property type="component" value="Unassembled WGS sequence"/>
</dbReference>
<reference evidence="6 7" key="1">
    <citation type="submission" date="2019-12" db="EMBL/GenBank/DDBJ databases">
        <title>Novel species isolated from a subtropical stream in China.</title>
        <authorList>
            <person name="Lu H."/>
        </authorList>
    </citation>
    <scope>NUCLEOTIDE SEQUENCE [LARGE SCALE GENOMIC DNA]</scope>
    <source>
        <strain evidence="6 7">FT50W</strain>
    </source>
</reference>
<dbReference type="CDD" id="cd08479">
    <property type="entry name" value="PBP2_CrgA_like_9"/>
    <property type="match status" value="1"/>
</dbReference>
<evidence type="ECO:0000256" key="2">
    <source>
        <dbReference type="ARBA" id="ARBA00023015"/>
    </source>
</evidence>
<accession>A0A6L8MEV7</accession>
<protein>
    <submittedName>
        <fullName evidence="6">LysR family transcriptional regulator</fullName>
    </submittedName>
</protein>
<dbReference type="InterPro" id="IPR036388">
    <property type="entry name" value="WH-like_DNA-bd_sf"/>
</dbReference>
<dbReference type="InterPro" id="IPR000847">
    <property type="entry name" value="LysR_HTH_N"/>
</dbReference>
<evidence type="ECO:0000256" key="4">
    <source>
        <dbReference type="ARBA" id="ARBA00023163"/>
    </source>
</evidence>
<dbReference type="EMBL" id="WWCP01000002">
    <property type="protein sequence ID" value="MYM80994.1"/>
    <property type="molecule type" value="Genomic_DNA"/>
</dbReference>
<dbReference type="GO" id="GO:0006351">
    <property type="term" value="P:DNA-templated transcription"/>
    <property type="evidence" value="ECO:0007669"/>
    <property type="project" value="TreeGrafter"/>
</dbReference>
<keyword evidence="3" id="KW-0238">DNA-binding</keyword>
<dbReference type="SUPFAM" id="SSF53850">
    <property type="entry name" value="Periplasmic binding protein-like II"/>
    <property type="match status" value="1"/>
</dbReference>
<dbReference type="PANTHER" id="PTHR30537">
    <property type="entry name" value="HTH-TYPE TRANSCRIPTIONAL REGULATOR"/>
    <property type="match status" value="1"/>
</dbReference>
<dbReference type="InterPro" id="IPR058163">
    <property type="entry name" value="LysR-type_TF_proteobact-type"/>
</dbReference>